<dbReference type="GO" id="GO:0008168">
    <property type="term" value="F:methyltransferase activity"/>
    <property type="evidence" value="ECO:0007669"/>
    <property type="project" value="InterPro"/>
</dbReference>
<feature type="compositionally biased region" description="Basic and acidic residues" evidence="1">
    <location>
        <begin position="15"/>
        <end position="24"/>
    </location>
</feature>
<protein>
    <recommendedName>
        <fullName evidence="3">Methyltransferase</fullName>
    </recommendedName>
</protein>
<evidence type="ECO:0000313" key="2">
    <source>
        <dbReference type="EMBL" id="SVD70078.1"/>
    </source>
</evidence>
<dbReference type="AlphaFoldDB" id="A0A382XIC6"/>
<feature type="region of interest" description="Disordered" evidence="1">
    <location>
        <begin position="1"/>
        <end position="36"/>
    </location>
</feature>
<dbReference type="Pfam" id="PF06253">
    <property type="entry name" value="MTTB"/>
    <property type="match status" value="1"/>
</dbReference>
<organism evidence="2">
    <name type="scientific">marine metagenome</name>
    <dbReference type="NCBI Taxonomy" id="408172"/>
    <lineage>
        <taxon>unclassified sequences</taxon>
        <taxon>metagenomes</taxon>
        <taxon>ecological metagenomes</taxon>
    </lineage>
</organism>
<gene>
    <name evidence="2" type="ORF">METZ01_LOCUS422932</name>
</gene>
<sequence length="79" mass="8843">MTEKTKQTSRRKGRGREARRKDRANSSNANAIWPGIEGGLYQPLTERDVEKVHQAALTIVEQTGIADATEELLDLVLPR</sequence>
<reference evidence="2" key="1">
    <citation type="submission" date="2018-05" db="EMBL/GenBank/DDBJ databases">
        <authorList>
            <person name="Lanie J.A."/>
            <person name="Ng W.-L."/>
            <person name="Kazmierczak K.M."/>
            <person name="Andrzejewski T.M."/>
            <person name="Davidsen T.M."/>
            <person name="Wayne K.J."/>
            <person name="Tettelin H."/>
            <person name="Glass J.I."/>
            <person name="Rusch D."/>
            <person name="Podicherti R."/>
            <person name="Tsui H.-C.T."/>
            <person name="Winkler M.E."/>
        </authorList>
    </citation>
    <scope>NUCLEOTIDE SEQUENCE</scope>
</reference>
<name>A0A382XIC6_9ZZZZ</name>
<dbReference type="EMBL" id="UINC01167517">
    <property type="protein sequence ID" value="SVD70078.1"/>
    <property type="molecule type" value="Genomic_DNA"/>
</dbReference>
<dbReference type="InterPro" id="IPR010426">
    <property type="entry name" value="MTTB_MeTrfase"/>
</dbReference>
<evidence type="ECO:0008006" key="3">
    <source>
        <dbReference type="Google" id="ProtNLM"/>
    </source>
</evidence>
<feature type="non-terminal residue" evidence="2">
    <location>
        <position position="79"/>
    </location>
</feature>
<proteinExistence type="predicted"/>
<dbReference type="GO" id="GO:0015948">
    <property type="term" value="P:methanogenesis"/>
    <property type="evidence" value="ECO:0007669"/>
    <property type="project" value="InterPro"/>
</dbReference>
<evidence type="ECO:0000256" key="1">
    <source>
        <dbReference type="SAM" id="MobiDB-lite"/>
    </source>
</evidence>
<accession>A0A382XIC6</accession>